<name>A0A2I2L646_9VIRU</name>
<dbReference type="GeneID" id="35381744"/>
<dbReference type="RefSeq" id="YP_009449288.1">
    <property type="nucleotide sequence ID" value="NC_036594.1"/>
</dbReference>
<dbReference type="GO" id="GO:0016787">
    <property type="term" value="F:hydrolase activity"/>
    <property type="evidence" value="ECO:0007669"/>
    <property type="project" value="UniProtKB-KW"/>
</dbReference>
<organism evidence="1">
    <name type="scientific">Orpheovirus IHUMI-LCC2</name>
    <dbReference type="NCBI Taxonomy" id="2023057"/>
    <lineage>
        <taxon>Viruses</taxon>
        <taxon>Varidnaviria</taxon>
        <taxon>Bamfordvirae</taxon>
        <taxon>Nucleocytoviricota</taxon>
        <taxon>Megaviricetes</taxon>
        <taxon>Pimascovirales</taxon>
        <taxon>Ocovirineae</taxon>
        <taxon>Orpheoviridae</taxon>
        <taxon>Alphaorpheovirus</taxon>
        <taxon>Alphaorpheovirus massiliense</taxon>
    </lineage>
</organism>
<dbReference type="KEGG" id="vg:35381744"/>
<dbReference type="EMBL" id="LT906555">
    <property type="protein sequence ID" value="SNW62986.1"/>
    <property type="molecule type" value="Genomic_DNA"/>
</dbReference>
<proteinExistence type="predicted"/>
<accession>A0A2I2L646</accession>
<evidence type="ECO:0000313" key="2">
    <source>
        <dbReference type="Proteomes" id="UP000236316"/>
    </source>
</evidence>
<reference evidence="1" key="1">
    <citation type="submission" date="2017-08" db="EMBL/GenBank/DDBJ databases">
        <authorList>
            <consortium name="Urmite Genomes"/>
        </authorList>
    </citation>
    <scope>NUCLEOTIDE SEQUENCE [LARGE SCALE GENOMIC DNA]</scope>
    <source>
        <strain evidence="1">IHUMI-LCC2</strain>
    </source>
</reference>
<dbReference type="Proteomes" id="UP000236316">
    <property type="component" value="Segment"/>
</dbReference>
<gene>
    <name evidence="1" type="ORF">ORPV_1082</name>
</gene>
<protein>
    <submittedName>
        <fullName evidence="1">Hydrolase-like protein</fullName>
    </submittedName>
</protein>
<keyword evidence="1" id="KW-0378">Hydrolase</keyword>
<keyword evidence="2" id="KW-1185">Reference proteome</keyword>
<sequence>MADRRLITDETDLHDINIVVVVKDVNKLEEDGFTIDRKIAGSIVCQPPKGYTRKHLVQDDNIIRYQTPTYINKN</sequence>
<evidence type="ECO:0000313" key="1">
    <source>
        <dbReference type="EMBL" id="SNW62986.1"/>
    </source>
</evidence>